<dbReference type="GO" id="GO:0003924">
    <property type="term" value="F:GTPase activity"/>
    <property type="evidence" value="ECO:0007669"/>
    <property type="project" value="InterPro"/>
</dbReference>
<protein>
    <submittedName>
        <fullName evidence="9">Hydrogenase nickel incorporation protein HypB</fullName>
    </submittedName>
</protein>
<evidence type="ECO:0000256" key="3">
    <source>
        <dbReference type="ARBA" id="ARBA00022723"/>
    </source>
</evidence>
<evidence type="ECO:0000313" key="9">
    <source>
        <dbReference type="EMBL" id="HIU25742.1"/>
    </source>
</evidence>
<dbReference type="InterPro" id="IPR004392">
    <property type="entry name" value="Hyd_mat_HypB"/>
</dbReference>
<evidence type="ECO:0000256" key="6">
    <source>
        <dbReference type="ARBA" id="ARBA00022833"/>
    </source>
</evidence>
<dbReference type="InterPro" id="IPR027417">
    <property type="entry name" value="P-loop_NTPase"/>
</dbReference>
<feature type="domain" description="CobW/HypB/UreG nucleotide-binding" evidence="8">
    <location>
        <begin position="39"/>
        <end position="194"/>
    </location>
</feature>
<dbReference type="PANTHER" id="PTHR30134:SF2">
    <property type="entry name" value="HYDROGENASE MATURATION FACTOR HYPB"/>
    <property type="match status" value="1"/>
</dbReference>
<dbReference type="Gene3D" id="3.40.50.300">
    <property type="entry name" value="P-loop containing nucleotide triphosphate hydrolases"/>
    <property type="match status" value="1"/>
</dbReference>
<evidence type="ECO:0000256" key="2">
    <source>
        <dbReference type="ARBA" id="ARBA00022596"/>
    </source>
</evidence>
<dbReference type="SUPFAM" id="SSF52540">
    <property type="entry name" value="P-loop containing nucleoside triphosphate hydrolases"/>
    <property type="match status" value="1"/>
</dbReference>
<dbReference type="GO" id="GO:0008270">
    <property type="term" value="F:zinc ion binding"/>
    <property type="evidence" value="ECO:0007669"/>
    <property type="project" value="TreeGrafter"/>
</dbReference>
<comment type="similarity">
    <text evidence="1">Belongs to the SIMIBI class G3E GTPase family. HypB/HupM subfamily.</text>
</comment>
<keyword evidence="6" id="KW-0862">Zinc</keyword>
<dbReference type="PANTHER" id="PTHR30134">
    <property type="entry name" value="HYDROGENASE PROTEIN ASSEMBLY PROTEIN, NICKEL CHAPERONE"/>
    <property type="match status" value="1"/>
</dbReference>
<dbReference type="EMBL" id="DVMP01000085">
    <property type="protein sequence ID" value="HIU25742.1"/>
    <property type="molecule type" value="Genomic_DNA"/>
</dbReference>
<reference evidence="9" key="1">
    <citation type="submission" date="2020-10" db="EMBL/GenBank/DDBJ databases">
        <authorList>
            <person name="Gilroy R."/>
        </authorList>
    </citation>
    <scope>NUCLEOTIDE SEQUENCE</scope>
    <source>
        <strain evidence="9">ChiHcec3-6078</strain>
    </source>
</reference>
<dbReference type="Pfam" id="PF02492">
    <property type="entry name" value="cobW"/>
    <property type="match status" value="1"/>
</dbReference>
<name>A0A9D1I0K1_9FIRM</name>
<reference evidence="9" key="2">
    <citation type="journal article" date="2021" name="PeerJ">
        <title>Extensive microbial diversity within the chicken gut microbiome revealed by metagenomics and culture.</title>
        <authorList>
            <person name="Gilroy R."/>
            <person name="Ravi A."/>
            <person name="Getino M."/>
            <person name="Pursley I."/>
            <person name="Horton D.L."/>
            <person name="Alikhan N.F."/>
            <person name="Baker D."/>
            <person name="Gharbi K."/>
            <person name="Hall N."/>
            <person name="Watson M."/>
            <person name="Adriaenssens E.M."/>
            <person name="Foster-Nyarko E."/>
            <person name="Jarju S."/>
            <person name="Secka A."/>
            <person name="Antonio M."/>
            <person name="Oren A."/>
            <person name="Chaudhuri R.R."/>
            <person name="La Ragione R."/>
            <person name="Hildebrand F."/>
            <person name="Pallen M.J."/>
        </authorList>
    </citation>
    <scope>NUCLEOTIDE SEQUENCE</scope>
    <source>
        <strain evidence="9">ChiHcec3-6078</strain>
    </source>
</reference>
<keyword evidence="5" id="KW-0378">Hydrolase</keyword>
<accession>A0A9D1I0K1</accession>
<keyword evidence="3" id="KW-0479">Metal-binding</keyword>
<evidence type="ECO:0000259" key="8">
    <source>
        <dbReference type="Pfam" id="PF02492"/>
    </source>
</evidence>
<evidence type="ECO:0000256" key="5">
    <source>
        <dbReference type="ARBA" id="ARBA00022801"/>
    </source>
</evidence>
<comment type="caution">
    <text evidence="9">The sequence shown here is derived from an EMBL/GenBank/DDBJ whole genome shotgun (WGS) entry which is preliminary data.</text>
</comment>
<evidence type="ECO:0000256" key="4">
    <source>
        <dbReference type="ARBA" id="ARBA00022741"/>
    </source>
</evidence>
<dbReference type="GO" id="GO:0016151">
    <property type="term" value="F:nickel cation binding"/>
    <property type="evidence" value="ECO:0007669"/>
    <property type="project" value="InterPro"/>
</dbReference>
<keyword evidence="2" id="KW-0533">Nickel</keyword>
<organism evidence="9 10">
    <name type="scientific">Candidatus Allocopromorpha excrementigallinarum</name>
    <dbReference type="NCBI Taxonomy" id="2840742"/>
    <lineage>
        <taxon>Bacteria</taxon>
        <taxon>Bacillati</taxon>
        <taxon>Bacillota</taxon>
        <taxon>Clostridia</taxon>
        <taxon>Eubacteriales</taxon>
        <taxon>Eubacteriaceae</taxon>
        <taxon>Eubacteriaceae incertae sedis</taxon>
        <taxon>Candidatus Allocopromorpha</taxon>
    </lineage>
</organism>
<gene>
    <name evidence="9" type="primary">hypB</name>
    <name evidence="9" type="ORF">IAC50_04540</name>
</gene>
<sequence length="222" mass="24718">MHDIRKIDVMEGVLDENDHIAEHVNRHMTEHGVLVVNEMGAPGAGKTTSLRNIVKHLDVKPYVIEGDIESDIDTQALNSIGIETHQINTYGSCHLDAPMIEHMTGHISFNEPGILFIENIGNLVCPAEFSIGEHVMMLISTVTEGSDKPYKYPLAFEKADIILLSKVDLIPYLDFDEEFFMKGVRALNKDVPVFKVSGKTGEGYEEVARWLQNKAKELGSGE</sequence>
<dbReference type="GO" id="GO:0005525">
    <property type="term" value="F:GTP binding"/>
    <property type="evidence" value="ECO:0007669"/>
    <property type="project" value="UniProtKB-KW"/>
</dbReference>
<dbReference type="PIRSF" id="PIRSF005624">
    <property type="entry name" value="Ni-bind_GTPase"/>
    <property type="match status" value="1"/>
</dbReference>
<keyword evidence="4" id="KW-0547">Nucleotide-binding</keyword>
<proteinExistence type="inferred from homology"/>
<keyword evidence="7" id="KW-0342">GTP-binding</keyword>
<evidence type="ECO:0000256" key="1">
    <source>
        <dbReference type="ARBA" id="ARBA00006211"/>
    </source>
</evidence>
<dbReference type="GO" id="GO:0051604">
    <property type="term" value="P:protein maturation"/>
    <property type="evidence" value="ECO:0007669"/>
    <property type="project" value="InterPro"/>
</dbReference>
<dbReference type="Proteomes" id="UP000824090">
    <property type="component" value="Unassembled WGS sequence"/>
</dbReference>
<evidence type="ECO:0000256" key="7">
    <source>
        <dbReference type="ARBA" id="ARBA00023134"/>
    </source>
</evidence>
<evidence type="ECO:0000313" key="10">
    <source>
        <dbReference type="Proteomes" id="UP000824090"/>
    </source>
</evidence>
<dbReference type="AlphaFoldDB" id="A0A9D1I0K1"/>
<dbReference type="InterPro" id="IPR003495">
    <property type="entry name" value="CobW/HypB/UreG_nucleotide-bd"/>
</dbReference>
<dbReference type="NCBIfam" id="TIGR00073">
    <property type="entry name" value="hypB"/>
    <property type="match status" value="1"/>
</dbReference>